<dbReference type="GO" id="GO:0005739">
    <property type="term" value="C:mitochondrion"/>
    <property type="evidence" value="ECO:0007669"/>
    <property type="project" value="TreeGrafter"/>
</dbReference>
<feature type="region of interest" description="Disordered" evidence="2">
    <location>
        <begin position="216"/>
        <end position="587"/>
    </location>
</feature>
<feature type="compositionally biased region" description="Low complexity" evidence="2">
    <location>
        <begin position="354"/>
        <end position="368"/>
    </location>
</feature>
<reference evidence="4" key="1">
    <citation type="journal article" date="2017" name="Nature">
        <title>The genome of Chenopodium quinoa.</title>
        <authorList>
            <person name="Jarvis D.E."/>
            <person name="Ho Y.S."/>
            <person name="Lightfoot D.J."/>
            <person name="Schmoeckel S.M."/>
            <person name="Li B."/>
            <person name="Borm T.J.A."/>
            <person name="Ohyanagi H."/>
            <person name="Mineta K."/>
            <person name="Michell C.T."/>
            <person name="Saber N."/>
            <person name="Kharbatia N.M."/>
            <person name="Rupper R.R."/>
            <person name="Sharp A.R."/>
            <person name="Dally N."/>
            <person name="Boughton B.A."/>
            <person name="Woo Y.H."/>
            <person name="Gao G."/>
            <person name="Schijlen E.G.W.M."/>
            <person name="Guo X."/>
            <person name="Momin A.A."/>
            <person name="Negrao S."/>
            <person name="Al-Babili S."/>
            <person name="Gehring C."/>
            <person name="Roessner U."/>
            <person name="Jung C."/>
            <person name="Murphy K."/>
            <person name="Arold S.T."/>
            <person name="Gojobori T."/>
            <person name="van der Linden C.G."/>
            <person name="van Loo E.N."/>
            <person name="Jellen E.N."/>
            <person name="Maughan P.J."/>
            <person name="Tester M."/>
        </authorList>
    </citation>
    <scope>NUCLEOTIDE SEQUENCE [LARGE SCALE GENOMIC DNA]</scope>
    <source>
        <strain evidence="4">cv. PI 614886</strain>
    </source>
</reference>
<evidence type="ECO:0000313" key="5">
    <source>
        <dbReference type="Proteomes" id="UP000596660"/>
    </source>
</evidence>
<dbReference type="OMA" id="APFEDNR"/>
<organism evidence="4 5">
    <name type="scientific">Chenopodium quinoa</name>
    <name type="common">Quinoa</name>
    <dbReference type="NCBI Taxonomy" id="63459"/>
    <lineage>
        <taxon>Eukaryota</taxon>
        <taxon>Viridiplantae</taxon>
        <taxon>Streptophyta</taxon>
        <taxon>Embryophyta</taxon>
        <taxon>Tracheophyta</taxon>
        <taxon>Spermatophyta</taxon>
        <taxon>Magnoliopsida</taxon>
        <taxon>eudicotyledons</taxon>
        <taxon>Gunneridae</taxon>
        <taxon>Pentapetalae</taxon>
        <taxon>Caryophyllales</taxon>
        <taxon>Chenopodiaceae</taxon>
        <taxon>Chenopodioideae</taxon>
        <taxon>Atripliceae</taxon>
        <taxon>Chenopodium</taxon>
    </lineage>
</organism>
<feature type="compositionally biased region" description="Polar residues" evidence="2">
    <location>
        <begin position="466"/>
        <end position="490"/>
    </location>
</feature>
<proteinExistence type="predicted"/>
<feature type="compositionally biased region" description="Polar residues" evidence="2">
    <location>
        <begin position="216"/>
        <end position="225"/>
    </location>
</feature>
<feature type="domain" description="MORF/ORRM1/DAG-like MORF" evidence="3">
    <location>
        <begin position="7"/>
        <end position="98"/>
    </location>
</feature>
<evidence type="ECO:0000256" key="1">
    <source>
        <dbReference type="ARBA" id="ARBA00022946"/>
    </source>
</evidence>
<feature type="compositionally biased region" description="Basic and acidic residues" evidence="2">
    <location>
        <begin position="794"/>
        <end position="805"/>
    </location>
</feature>
<feature type="compositionally biased region" description="Polar residues" evidence="2">
    <location>
        <begin position="138"/>
        <end position="160"/>
    </location>
</feature>
<sequence>MLEGCDFEHWLVVVEAPDPQLTRDDIIDGYIKTLAQIIGSEEEARMKIYSVSTRHYFAFGALVSEELSYKLKELPNVRWVLPDSYMDVKNKTYAGEPFINGQPVPYDPKYHAIWVQNHAESQRSRNRSSRRQKDPNSRSRQPTSSSVCDDSNQNWISTPNHLIPALQTSTTQNRTSQTLSLSDPGYYKQGQIHSADSVNEAVQSSQMQIPYHLRNQDQAPPTYTKKNAPPAYNQNQGPPTYSQNYTPPSCTQVQPPPTYSQNQAPPSYSQNQALPNYSQNQATPTYSQNQAPPTYSQNQERPNYSQNQAPLRDLTYSQNHAPPTYTQNQARPNYPQNQASLTYSQNQAPPTYSQNQLYPNYYQNQAPPTYSLSQAPPTYSQNQAPPTYSQNQAPPSYSQNQSHPNSSQNQSHPPYSQNQAPPTCFQNQARPNGYQNQAPPTYSQSMATQPPFMQNHPTPWTPPPTYSQDMATQHSGTMDPNSQGWGSRSHSWAPPGGSENQTHPPPTTPNNNFSYKNMPPSAPASNVPYQGQVWGPSSKYQSWPSQPQNSNNYSHGNFQPSAPARDMPSHLQNTNFHGGSMPSHAQQNENLYKDSPLHAQSTSTSNDYPSESLLQLQYQDSHRTYIDMQSSTSMVTPQSTQNFQNANVVPPALAQDMTSHTCNPNSSRQDAAAEVQQNGYSRNIPHHAKYSPYNTYENQQYQNSTRELQRSSATEIPQNWNHQSIPPSMQNSVSPDMLMSRGVLTHQNQDEDMSRVNQNSKSQHNMGSASQNNDHNGGRKMPNDTSMDTVQTRDYQERDNPADDY</sequence>
<dbReference type="GO" id="GO:0016554">
    <property type="term" value="P:cytidine to uridine editing"/>
    <property type="evidence" value="ECO:0007669"/>
    <property type="project" value="InterPro"/>
</dbReference>
<feature type="compositionally biased region" description="Polar residues" evidence="2">
    <location>
        <begin position="783"/>
        <end position="793"/>
    </location>
</feature>
<dbReference type="PANTHER" id="PTHR31346:SF4">
    <property type="entry name" value="MULTIPLE ORGANELLAR RNA EDITING FACTOR 8, CHLOROPLASTIC_MITOCHONDRIAL"/>
    <property type="match status" value="1"/>
</dbReference>
<feature type="compositionally biased region" description="Polar residues" evidence="2">
    <location>
        <begin position="538"/>
        <end position="560"/>
    </location>
</feature>
<feature type="compositionally biased region" description="Polar residues" evidence="2">
    <location>
        <begin position="699"/>
        <end position="734"/>
    </location>
</feature>
<protein>
    <recommendedName>
        <fullName evidence="3">MORF/ORRM1/DAG-like MORF domain-containing protein</fullName>
    </recommendedName>
</protein>
<feature type="compositionally biased region" description="Polar residues" evidence="2">
    <location>
        <begin position="370"/>
        <end position="393"/>
    </location>
</feature>
<accession>A0A803KRG4</accession>
<dbReference type="PRINTS" id="PR01217">
    <property type="entry name" value="PRICHEXTENSN"/>
</dbReference>
<dbReference type="Gramene" id="AUR62001621-RA">
    <property type="protein sequence ID" value="AUR62001621-RA:cds"/>
    <property type="gene ID" value="AUR62001621"/>
</dbReference>
<dbReference type="AlphaFoldDB" id="A0A803KRG4"/>
<feature type="compositionally biased region" description="Polar residues" evidence="2">
    <location>
        <begin position="755"/>
        <end position="775"/>
    </location>
</feature>
<dbReference type="PANTHER" id="PTHR31346">
    <property type="entry name" value="MULTIPLE ORGANELLAR RNA EDITING FACTOR 2, CHLOROPLASTIC-RELATED-RELATED"/>
    <property type="match status" value="1"/>
</dbReference>
<dbReference type="Pfam" id="PF21864">
    <property type="entry name" value="MORF_dom"/>
    <property type="match status" value="1"/>
</dbReference>
<feature type="compositionally biased region" description="Low complexity" evidence="2">
    <location>
        <begin position="394"/>
        <end position="419"/>
    </location>
</feature>
<feature type="region of interest" description="Disordered" evidence="2">
    <location>
        <begin position="749"/>
        <end position="805"/>
    </location>
</feature>
<dbReference type="InterPro" id="IPR039206">
    <property type="entry name" value="MORF/ORRM1/DAG-like"/>
</dbReference>
<feature type="region of interest" description="Disordered" evidence="2">
    <location>
        <begin position="699"/>
        <end position="735"/>
    </location>
</feature>
<evidence type="ECO:0000313" key="4">
    <source>
        <dbReference type="EnsemblPlants" id="AUR62001621-RA:cds"/>
    </source>
</evidence>
<reference evidence="4" key="2">
    <citation type="submission" date="2021-03" db="UniProtKB">
        <authorList>
            <consortium name="EnsemblPlants"/>
        </authorList>
    </citation>
    <scope>IDENTIFICATION</scope>
</reference>
<evidence type="ECO:0000259" key="3">
    <source>
        <dbReference type="Pfam" id="PF21864"/>
    </source>
</evidence>
<feature type="compositionally biased region" description="Polar residues" evidence="2">
    <location>
        <begin position="570"/>
        <end position="587"/>
    </location>
</feature>
<evidence type="ECO:0000256" key="2">
    <source>
        <dbReference type="SAM" id="MobiDB-lite"/>
    </source>
</evidence>
<dbReference type="Proteomes" id="UP000596660">
    <property type="component" value="Unplaced"/>
</dbReference>
<feature type="compositionally biased region" description="Polar residues" evidence="2">
    <location>
        <begin position="232"/>
        <end position="353"/>
    </location>
</feature>
<keyword evidence="5" id="KW-1185">Reference proteome</keyword>
<dbReference type="EnsemblPlants" id="AUR62001621-RA">
    <property type="protein sequence ID" value="AUR62001621-RA:cds"/>
    <property type="gene ID" value="AUR62001621"/>
</dbReference>
<keyword evidence="1" id="KW-0809">Transit peptide</keyword>
<feature type="compositionally biased region" description="Polar residues" evidence="2">
    <location>
        <begin position="420"/>
        <end position="458"/>
    </location>
</feature>
<dbReference type="InterPro" id="IPR054059">
    <property type="entry name" value="MORF/ORRM1/DAG-like_MORF"/>
</dbReference>
<feature type="region of interest" description="Disordered" evidence="2">
    <location>
        <begin position="118"/>
        <end position="188"/>
    </location>
</feature>
<name>A0A803KRG4_CHEQI</name>
<dbReference type="GO" id="GO:0080156">
    <property type="term" value="P:mitochondrial mRNA modification"/>
    <property type="evidence" value="ECO:0007669"/>
    <property type="project" value="TreeGrafter"/>
</dbReference>
<feature type="compositionally biased region" description="Low complexity" evidence="2">
    <location>
        <begin position="166"/>
        <end position="182"/>
    </location>
</feature>